<evidence type="ECO:0000313" key="3">
    <source>
        <dbReference type="EMBL" id="MBB5070133.1"/>
    </source>
</evidence>
<gene>
    <name evidence="3" type="ORF">BJ969_003221</name>
</gene>
<feature type="domain" description="AMP-dependent synthetase/ligase" evidence="1">
    <location>
        <begin position="16"/>
        <end position="350"/>
    </location>
</feature>
<dbReference type="EMBL" id="JACHIV010000001">
    <property type="protein sequence ID" value="MBB5070133.1"/>
    <property type="molecule type" value="Genomic_DNA"/>
</dbReference>
<accession>A0A840NIX1</accession>
<name>A0A840NIX1_9PSEU</name>
<evidence type="ECO:0000259" key="1">
    <source>
        <dbReference type="Pfam" id="PF00501"/>
    </source>
</evidence>
<protein>
    <submittedName>
        <fullName evidence="3">Non-ribosomal peptide synthetase component E (Peptide arylation enzyme)</fullName>
    </submittedName>
</protein>
<feature type="domain" description="AMP-binding enzyme C-terminal" evidence="2">
    <location>
        <begin position="402"/>
        <end position="477"/>
    </location>
</feature>
<proteinExistence type="predicted"/>
<dbReference type="AlphaFoldDB" id="A0A840NIX1"/>
<dbReference type="Pfam" id="PF13193">
    <property type="entry name" value="AMP-binding_C"/>
    <property type="match status" value="1"/>
</dbReference>
<dbReference type="Gene3D" id="3.30.300.30">
    <property type="match status" value="1"/>
</dbReference>
<comment type="caution">
    <text evidence="3">The sequence shown here is derived from an EMBL/GenBank/DDBJ whole genome shotgun (WGS) entry which is preliminary data.</text>
</comment>
<evidence type="ECO:0000259" key="2">
    <source>
        <dbReference type="Pfam" id="PF13193"/>
    </source>
</evidence>
<dbReference type="InterPro" id="IPR020845">
    <property type="entry name" value="AMP-binding_CS"/>
</dbReference>
<dbReference type="Pfam" id="PF00501">
    <property type="entry name" value="AMP-binding"/>
    <property type="match status" value="1"/>
</dbReference>
<dbReference type="InterPro" id="IPR000873">
    <property type="entry name" value="AMP-dep_synth/lig_dom"/>
</dbReference>
<dbReference type="PANTHER" id="PTHR43201:SF32">
    <property type="entry name" value="2-SUCCINYLBENZOATE--COA LIGASE, CHLOROPLASTIC_PEROXISOMAL"/>
    <property type="match status" value="1"/>
</dbReference>
<dbReference type="InterPro" id="IPR042099">
    <property type="entry name" value="ANL_N_sf"/>
</dbReference>
<reference evidence="3 4" key="1">
    <citation type="submission" date="2020-08" db="EMBL/GenBank/DDBJ databases">
        <title>Sequencing the genomes of 1000 actinobacteria strains.</title>
        <authorList>
            <person name="Klenk H.-P."/>
        </authorList>
    </citation>
    <scope>NUCLEOTIDE SEQUENCE [LARGE SCALE GENOMIC DNA]</scope>
    <source>
        <strain evidence="3 4">DSM 45582</strain>
    </source>
</reference>
<dbReference type="RefSeq" id="WP_184479706.1">
    <property type="nucleotide sequence ID" value="NZ_JACHIV010000001.1"/>
</dbReference>
<dbReference type="GO" id="GO:0031956">
    <property type="term" value="F:medium-chain fatty acid-CoA ligase activity"/>
    <property type="evidence" value="ECO:0007669"/>
    <property type="project" value="TreeGrafter"/>
</dbReference>
<dbReference type="SUPFAM" id="SSF56801">
    <property type="entry name" value="Acetyl-CoA synthetase-like"/>
    <property type="match status" value="1"/>
</dbReference>
<dbReference type="PANTHER" id="PTHR43201">
    <property type="entry name" value="ACYL-COA SYNTHETASE"/>
    <property type="match status" value="1"/>
</dbReference>
<dbReference type="InterPro" id="IPR045851">
    <property type="entry name" value="AMP-bd_C_sf"/>
</dbReference>
<dbReference type="PROSITE" id="PS00455">
    <property type="entry name" value="AMP_BINDING"/>
    <property type="match status" value="1"/>
</dbReference>
<dbReference type="Proteomes" id="UP000580474">
    <property type="component" value="Unassembled WGS sequence"/>
</dbReference>
<dbReference type="GO" id="GO:0006631">
    <property type="term" value="P:fatty acid metabolic process"/>
    <property type="evidence" value="ECO:0007669"/>
    <property type="project" value="TreeGrafter"/>
</dbReference>
<evidence type="ECO:0000313" key="4">
    <source>
        <dbReference type="Proteomes" id="UP000580474"/>
    </source>
</evidence>
<dbReference type="InterPro" id="IPR025110">
    <property type="entry name" value="AMP-bd_C"/>
</dbReference>
<sequence>MRELVAELESRAAATDAGGDAVVAADGDGEHSLRELLHAAEELSTAVRDVAGPQATILVQADNSWRTVVAALVAGKLDGTLGLLSHHATRAEYDAACEDIDPAVVIASPERLGEWLPDSEGPQVLDGWGSRTRPARPGPRWNGGVVIGLTSGSTGRPKGVVQSEAALRYAGRSTIDAVGLAPGDSVAALVPLSSAAAFCFGLYLPLMLGGRIVFLDRWHPPTALRLLAEHDVRWTMCVPTMVLQLASAVGGDRPLRDVRAMTVGGGPMEAAALARAEGRLGTRILRVFGMSECLGHTSPRMDDPDETRLGTDGRPFPGTELRVVDLDGAPVAAGEVGRAQVRGPSLFLGYARSGTVAAPEVTPDGFFPTGDLMSVRADGVVSVRGREKSVIIRGGRNIDIVEVETALASHPAVEQLCVVPVPDELLGERVAVLIVTQDAGFDLDAATAHLDRRGLMKAKWPEYLFRVDELPLNRVGKLSRADAARTARELSERSAV</sequence>
<keyword evidence="4" id="KW-1185">Reference proteome</keyword>
<organism evidence="3 4">
    <name type="scientific">Saccharopolyspora gloriosae</name>
    <dbReference type="NCBI Taxonomy" id="455344"/>
    <lineage>
        <taxon>Bacteria</taxon>
        <taxon>Bacillati</taxon>
        <taxon>Actinomycetota</taxon>
        <taxon>Actinomycetes</taxon>
        <taxon>Pseudonocardiales</taxon>
        <taxon>Pseudonocardiaceae</taxon>
        <taxon>Saccharopolyspora</taxon>
    </lineage>
</organism>
<dbReference type="Gene3D" id="3.40.50.12780">
    <property type="entry name" value="N-terminal domain of ligase-like"/>
    <property type="match status" value="1"/>
</dbReference>